<feature type="transmembrane region" description="Helical" evidence="6">
    <location>
        <begin position="262"/>
        <end position="281"/>
    </location>
</feature>
<feature type="transmembrane region" description="Helical" evidence="6">
    <location>
        <begin position="50"/>
        <end position="69"/>
    </location>
</feature>
<evidence type="ECO:0000313" key="7">
    <source>
        <dbReference type="EMBL" id="WFD37983.1"/>
    </source>
</evidence>
<accession>A0AAF0EVR5</accession>
<dbReference type="RefSeq" id="XP_060120880.1">
    <property type="nucleotide sequence ID" value="XM_060264897.1"/>
</dbReference>
<feature type="transmembrane region" description="Helical" evidence="6">
    <location>
        <begin position="397"/>
        <end position="415"/>
    </location>
</feature>
<dbReference type="Gene3D" id="1.20.120.1760">
    <property type="match status" value="1"/>
</dbReference>
<keyword evidence="4 6" id="KW-0472">Membrane</keyword>
<evidence type="ECO:0000256" key="6">
    <source>
        <dbReference type="SAM" id="Phobius"/>
    </source>
</evidence>
<sequence length="437" mass="47990">MVHYIGPTLRRNIHSYKYSGVDDSLVSKYILGPYWNWLVQLFPLSVAPNTITLSGLVLVFGNVLSLLYLDWTLDNATGLRINFLSSRSGELPVVPMLPHKGLPVALEASATPTGTPAVPGWLLFVWAASLFMYQSLDSIDGKQARRTGMAGPLGELFDHGCDALNTILENILVASAMGLARSYWAMFALVASMANFYLTTWEEVHTHTLYLSAFSGPVEGILMICAVYMIAGAFGGTTFCLHGVLNMTGLAKIAYVRENFAWMNWPLSDVLISLAVLGLVGNTLASYGNVYKVCIREKRSVLTPIVGLLPFAVQATANVAWMLGHEARLIVHGPVFIPFLCYWGLSFAYLVGLLIVSHVCKGPFPYWNWLYIPSILGAIDAHLPQPILQTSLQATEYTVYGAVALSLAVYGYFVYDVITTITKETGKPCFRVLKHSE</sequence>
<evidence type="ECO:0000313" key="8">
    <source>
        <dbReference type="Proteomes" id="UP001217754"/>
    </source>
</evidence>
<comment type="similarity">
    <text evidence="2 5">Belongs to the CDP-alcohol phosphatidyltransferase class-I family.</text>
</comment>
<feature type="transmembrane region" description="Helical" evidence="6">
    <location>
        <begin position="335"/>
        <end position="359"/>
    </location>
</feature>
<dbReference type="EMBL" id="CP119958">
    <property type="protein sequence ID" value="WFD37983.1"/>
    <property type="molecule type" value="Genomic_DNA"/>
</dbReference>
<comment type="subcellular location">
    <subcellularLocation>
        <location evidence="1">Membrane</location>
    </subcellularLocation>
</comment>
<dbReference type="InterPro" id="IPR014472">
    <property type="entry name" value="CHOPT"/>
</dbReference>
<dbReference type="GO" id="GO:0016020">
    <property type="term" value="C:membrane"/>
    <property type="evidence" value="ECO:0007669"/>
    <property type="project" value="UniProtKB-SubCell"/>
</dbReference>
<evidence type="ECO:0000256" key="1">
    <source>
        <dbReference type="ARBA" id="ARBA00004370"/>
    </source>
</evidence>
<dbReference type="InterPro" id="IPR043130">
    <property type="entry name" value="CDP-OH_PTrfase_TM_dom"/>
</dbReference>
<evidence type="ECO:0000256" key="3">
    <source>
        <dbReference type="ARBA" id="ARBA00022679"/>
    </source>
</evidence>
<keyword evidence="6" id="KW-0812">Transmembrane</keyword>
<feature type="transmembrane region" description="Helical" evidence="6">
    <location>
        <begin position="221"/>
        <end position="241"/>
    </location>
</feature>
<dbReference type="Proteomes" id="UP001217754">
    <property type="component" value="Chromosome 1"/>
</dbReference>
<dbReference type="GO" id="GO:0008654">
    <property type="term" value="P:phospholipid biosynthetic process"/>
    <property type="evidence" value="ECO:0007669"/>
    <property type="project" value="InterPro"/>
</dbReference>
<feature type="transmembrane region" description="Helical" evidence="6">
    <location>
        <begin position="301"/>
        <end position="323"/>
    </location>
</feature>
<dbReference type="InterPro" id="IPR000462">
    <property type="entry name" value="CDP-OH_P_trans"/>
</dbReference>
<reference evidence="7" key="1">
    <citation type="submission" date="2023-03" db="EMBL/GenBank/DDBJ databases">
        <title>Mating type loci evolution in Malassezia.</title>
        <authorList>
            <person name="Coelho M.A."/>
        </authorList>
    </citation>
    <scope>NUCLEOTIDE SEQUENCE</scope>
    <source>
        <strain evidence="7">CBS 9431</strain>
    </source>
</reference>
<gene>
    <name evidence="7" type="ORF">MJAP1_000931</name>
</gene>
<dbReference type="PIRSF" id="PIRSF015665">
    <property type="entry name" value="CHOPT"/>
    <property type="match status" value="1"/>
</dbReference>
<name>A0AAF0EVR5_9BASI</name>
<feature type="transmembrane region" description="Helical" evidence="6">
    <location>
        <begin position="183"/>
        <end position="201"/>
    </location>
</feature>
<keyword evidence="3 5" id="KW-0808">Transferase</keyword>
<dbReference type="GeneID" id="85224580"/>
<keyword evidence="8" id="KW-1185">Reference proteome</keyword>
<protein>
    <submittedName>
        <fullName evidence="7">Ethanolaminephosphotransferase</fullName>
        <ecNumber evidence="7">2.7.8.1</ecNumber>
    </submittedName>
</protein>
<dbReference type="PROSITE" id="PS00379">
    <property type="entry name" value="CDP_ALCOHOL_P_TRANSF"/>
    <property type="match status" value="1"/>
</dbReference>
<keyword evidence="6" id="KW-1133">Transmembrane helix</keyword>
<dbReference type="Pfam" id="PF01066">
    <property type="entry name" value="CDP-OH_P_transf"/>
    <property type="match status" value="1"/>
</dbReference>
<evidence type="ECO:0000256" key="2">
    <source>
        <dbReference type="ARBA" id="ARBA00010441"/>
    </source>
</evidence>
<proteinExistence type="inferred from homology"/>
<dbReference type="AlphaFoldDB" id="A0AAF0EVR5"/>
<dbReference type="InterPro" id="IPR048254">
    <property type="entry name" value="CDP_ALCOHOL_P_TRANSF_CS"/>
</dbReference>
<dbReference type="PANTHER" id="PTHR10414:SF37">
    <property type="entry name" value="BB IN A BOXCAR, ISOFORM C"/>
    <property type="match status" value="1"/>
</dbReference>
<evidence type="ECO:0000256" key="5">
    <source>
        <dbReference type="RuleBase" id="RU003750"/>
    </source>
</evidence>
<dbReference type="EC" id="2.7.8.1" evidence="7"/>
<evidence type="ECO:0000256" key="4">
    <source>
        <dbReference type="ARBA" id="ARBA00023136"/>
    </source>
</evidence>
<dbReference type="GO" id="GO:0004307">
    <property type="term" value="F:ethanolaminephosphotransferase activity"/>
    <property type="evidence" value="ECO:0007669"/>
    <property type="project" value="UniProtKB-EC"/>
</dbReference>
<organism evidence="7 8">
    <name type="scientific">Malassezia japonica</name>
    <dbReference type="NCBI Taxonomy" id="223818"/>
    <lineage>
        <taxon>Eukaryota</taxon>
        <taxon>Fungi</taxon>
        <taxon>Dikarya</taxon>
        <taxon>Basidiomycota</taxon>
        <taxon>Ustilaginomycotina</taxon>
        <taxon>Malasseziomycetes</taxon>
        <taxon>Malasseziales</taxon>
        <taxon>Malasseziaceae</taxon>
        <taxon>Malassezia</taxon>
    </lineage>
</organism>
<dbReference type="PANTHER" id="PTHR10414">
    <property type="entry name" value="ETHANOLAMINEPHOSPHOTRANSFERASE"/>
    <property type="match status" value="1"/>
</dbReference>